<dbReference type="AlphaFoldDB" id="A0AA35RKE7"/>
<dbReference type="Gene3D" id="1.10.10.10">
    <property type="entry name" value="Winged helix-like DNA-binding domain superfamily/Winged helix DNA-binding domain"/>
    <property type="match status" value="2"/>
</dbReference>
<dbReference type="PANTHER" id="PTHR12806:SF0">
    <property type="entry name" value="VACUOLAR-SORTING PROTEIN SNF8"/>
    <property type="match status" value="1"/>
</dbReference>
<comment type="function">
    <text evidence="10">Component of the endosomal sorting complex required for transport II (ESCRT-II), which is required for multivesicular body (MVB) formation and sorting of endosomal cargo proteins into MVBs.</text>
</comment>
<evidence type="ECO:0000256" key="4">
    <source>
        <dbReference type="ARBA" id="ARBA00017052"/>
    </source>
</evidence>
<dbReference type="EMBL" id="CASHTH010001241">
    <property type="protein sequence ID" value="CAI8013160.1"/>
    <property type="molecule type" value="Genomic_DNA"/>
</dbReference>
<dbReference type="FunFam" id="1.10.10.10:FF:000397">
    <property type="entry name" value="Vacuolar-sorting protein SNF8"/>
    <property type="match status" value="1"/>
</dbReference>
<dbReference type="Pfam" id="PF04157">
    <property type="entry name" value="EAP30"/>
    <property type="match status" value="1"/>
</dbReference>
<keyword evidence="7" id="KW-0967">Endosome</keyword>
<reference evidence="11" key="1">
    <citation type="submission" date="2023-03" db="EMBL/GenBank/DDBJ databases">
        <authorList>
            <person name="Steffen K."/>
            <person name="Cardenas P."/>
        </authorList>
    </citation>
    <scope>NUCLEOTIDE SEQUENCE</scope>
</reference>
<evidence type="ECO:0000256" key="10">
    <source>
        <dbReference type="PIRNR" id="PIRNR017215"/>
    </source>
</evidence>
<organism evidence="11 12">
    <name type="scientific">Geodia barretti</name>
    <name type="common">Barrett's horny sponge</name>
    <dbReference type="NCBI Taxonomy" id="519541"/>
    <lineage>
        <taxon>Eukaryota</taxon>
        <taxon>Metazoa</taxon>
        <taxon>Porifera</taxon>
        <taxon>Demospongiae</taxon>
        <taxon>Heteroscleromorpha</taxon>
        <taxon>Tetractinellida</taxon>
        <taxon>Astrophorina</taxon>
        <taxon>Geodiidae</taxon>
        <taxon>Geodia</taxon>
    </lineage>
</organism>
<evidence type="ECO:0000256" key="8">
    <source>
        <dbReference type="ARBA" id="ARBA00022927"/>
    </source>
</evidence>
<comment type="subunit">
    <text evidence="10">Component of the endosomal sorting complex required for transport II (ESCRT-II).</text>
</comment>
<dbReference type="GO" id="GO:0000814">
    <property type="term" value="C:ESCRT II complex"/>
    <property type="evidence" value="ECO:0007669"/>
    <property type="project" value="UniProtKB-UniRule"/>
</dbReference>
<dbReference type="PIRSF" id="PIRSF017215">
    <property type="entry name" value="ESCRT2_Vps22"/>
    <property type="match status" value="1"/>
</dbReference>
<proteinExistence type="inferred from homology"/>
<comment type="subcellular location">
    <subcellularLocation>
        <location evidence="2">Cytoplasm</location>
    </subcellularLocation>
    <subcellularLocation>
        <location evidence="1">Endosome membrane</location>
        <topology evidence="1">Peripheral membrane protein</topology>
    </subcellularLocation>
</comment>
<keyword evidence="12" id="KW-1185">Reference proteome</keyword>
<dbReference type="PANTHER" id="PTHR12806">
    <property type="entry name" value="EAP30 SUBUNIT OF ELL COMPLEX"/>
    <property type="match status" value="1"/>
</dbReference>
<evidence type="ECO:0000256" key="1">
    <source>
        <dbReference type="ARBA" id="ARBA00004481"/>
    </source>
</evidence>
<gene>
    <name evidence="11" type="ORF">GBAR_LOCUS8383</name>
</gene>
<evidence type="ECO:0000256" key="9">
    <source>
        <dbReference type="ARBA" id="ARBA00023136"/>
    </source>
</evidence>
<accession>A0AA35RKE7</accession>
<evidence type="ECO:0000256" key="7">
    <source>
        <dbReference type="ARBA" id="ARBA00022753"/>
    </source>
</evidence>
<protein>
    <recommendedName>
        <fullName evidence="4 10">Vacuolar-sorting protein SNF8</fullName>
    </recommendedName>
</protein>
<dbReference type="Gene3D" id="6.10.140.180">
    <property type="match status" value="1"/>
</dbReference>
<sequence>MARRRAGIGAINKGKIDKGRYSAKATEIGELELSHVSGQLDTFRKQLEAFATKHKSEIRKNAEFRGHFQQMCARIGVDPLASSKGFWAQTLGVGDFYYELGVQIIEICLASRERNGGLMSFHDLQRKVLATSGKTRQDVSEDDLARAIKKLKILGAGFAVIPMKGGRLVQSVPGELNMDHTAVLQKAEGSAHTSVCELVKELGWTEVRAKSILDHLVHEGMAWVDDQGGPERLYWFPGLFETRDPSASLSSLRM</sequence>
<dbReference type="InterPro" id="IPR036390">
    <property type="entry name" value="WH_DNA-bd_sf"/>
</dbReference>
<dbReference type="InterPro" id="IPR040608">
    <property type="entry name" value="Snf8/Vps36"/>
</dbReference>
<comment type="similarity">
    <text evidence="3 10">Belongs to the SNF8 family.</text>
</comment>
<evidence type="ECO:0000313" key="11">
    <source>
        <dbReference type="EMBL" id="CAI8013160.1"/>
    </source>
</evidence>
<evidence type="ECO:0000256" key="3">
    <source>
        <dbReference type="ARBA" id="ARBA00009834"/>
    </source>
</evidence>
<dbReference type="SUPFAM" id="SSF46785">
    <property type="entry name" value="Winged helix' DNA-binding domain"/>
    <property type="match status" value="2"/>
</dbReference>
<dbReference type="InterPro" id="IPR036388">
    <property type="entry name" value="WH-like_DNA-bd_sf"/>
</dbReference>
<evidence type="ECO:0000256" key="5">
    <source>
        <dbReference type="ARBA" id="ARBA00022448"/>
    </source>
</evidence>
<dbReference type="GO" id="GO:0043328">
    <property type="term" value="P:protein transport to vacuole involved in ubiquitin-dependent protein catabolic process via the multivesicular body sorting pathway"/>
    <property type="evidence" value="ECO:0007669"/>
    <property type="project" value="TreeGrafter"/>
</dbReference>
<keyword evidence="8 10" id="KW-0653">Protein transport</keyword>
<keyword evidence="9" id="KW-0472">Membrane</keyword>
<dbReference type="Proteomes" id="UP001174909">
    <property type="component" value="Unassembled WGS sequence"/>
</dbReference>
<keyword evidence="6" id="KW-0963">Cytoplasm</keyword>
<dbReference type="InterPro" id="IPR016689">
    <property type="entry name" value="ESCRT-2_cplx_Snf8"/>
</dbReference>
<name>A0AA35RKE7_GEOBA</name>
<evidence type="ECO:0000313" key="12">
    <source>
        <dbReference type="Proteomes" id="UP001174909"/>
    </source>
</evidence>
<evidence type="ECO:0000256" key="6">
    <source>
        <dbReference type="ARBA" id="ARBA00022490"/>
    </source>
</evidence>
<keyword evidence="5 10" id="KW-0813">Transport</keyword>
<comment type="caution">
    <text evidence="11">The sequence shown here is derived from an EMBL/GenBank/DDBJ whole genome shotgun (WGS) entry which is preliminary data.</text>
</comment>
<dbReference type="FunFam" id="1.10.10.10:FF:000085">
    <property type="entry name" value="Vacuolar-sorting protein SNF8"/>
    <property type="match status" value="1"/>
</dbReference>
<evidence type="ECO:0000256" key="2">
    <source>
        <dbReference type="ARBA" id="ARBA00004496"/>
    </source>
</evidence>